<evidence type="ECO:0000256" key="1">
    <source>
        <dbReference type="ARBA" id="ARBA00007261"/>
    </source>
</evidence>
<dbReference type="InterPro" id="IPR050361">
    <property type="entry name" value="MPP/UQCRC_Complex"/>
</dbReference>
<name>A0A250ICD2_9BACT</name>
<protein>
    <submittedName>
        <fullName evidence="5">Putative Zn-dependent peptidase</fullName>
    </submittedName>
</protein>
<accession>A0A250ICD2</accession>
<dbReference type="SUPFAM" id="SSF63411">
    <property type="entry name" value="LuxS/MPP-like metallohydrolase"/>
    <property type="match status" value="2"/>
</dbReference>
<dbReference type="Pfam" id="PF00675">
    <property type="entry name" value="Peptidase_M16"/>
    <property type="match status" value="1"/>
</dbReference>
<proteinExistence type="inferred from homology"/>
<dbReference type="InterPro" id="IPR011765">
    <property type="entry name" value="Pept_M16_N"/>
</dbReference>
<reference evidence="5 6" key="1">
    <citation type="submission" date="2017-06" db="EMBL/GenBank/DDBJ databases">
        <authorList>
            <person name="Kim H.J."/>
            <person name="Triplett B.A."/>
        </authorList>
    </citation>
    <scope>NUCLEOTIDE SEQUENCE [LARGE SCALE GENOMIC DNA]</scope>
    <source>
        <strain evidence="5 6">DSM 14713</strain>
    </source>
</reference>
<dbReference type="GO" id="GO:0046872">
    <property type="term" value="F:metal ion binding"/>
    <property type="evidence" value="ECO:0007669"/>
    <property type="project" value="InterPro"/>
</dbReference>
<keyword evidence="6" id="KW-1185">Reference proteome</keyword>
<organism evidence="5 6">
    <name type="scientific">Melittangium boletus DSM 14713</name>
    <dbReference type="NCBI Taxonomy" id="1294270"/>
    <lineage>
        <taxon>Bacteria</taxon>
        <taxon>Pseudomonadati</taxon>
        <taxon>Myxococcota</taxon>
        <taxon>Myxococcia</taxon>
        <taxon>Myxococcales</taxon>
        <taxon>Cystobacterineae</taxon>
        <taxon>Archangiaceae</taxon>
        <taxon>Melittangium</taxon>
    </lineage>
</organism>
<evidence type="ECO:0000313" key="6">
    <source>
        <dbReference type="Proteomes" id="UP000217289"/>
    </source>
</evidence>
<dbReference type="InterPro" id="IPR011249">
    <property type="entry name" value="Metalloenz_LuxS/M16"/>
</dbReference>
<dbReference type="InterPro" id="IPR007863">
    <property type="entry name" value="Peptidase_M16_C"/>
</dbReference>
<dbReference type="RefSeq" id="WP_095977444.1">
    <property type="nucleotide sequence ID" value="NZ_CP022163.1"/>
</dbReference>
<evidence type="ECO:0000259" key="3">
    <source>
        <dbReference type="Pfam" id="PF00675"/>
    </source>
</evidence>
<dbReference type="AlphaFoldDB" id="A0A250ICD2"/>
<feature type="domain" description="Peptidase M16 C-terminal" evidence="4">
    <location>
        <begin position="184"/>
        <end position="362"/>
    </location>
</feature>
<dbReference type="PANTHER" id="PTHR11851:SF49">
    <property type="entry name" value="MITOCHONDRIAL-PROCESSING PEPTIDASE SUBUNIT ALPHA"/>
    <property type="match status" value="1"/>
</dbReference>
<evidence type="ECO:0000256" key="2">
    <source>
        <dbReference type="SAM" id="SignalP"/>
    </source>
</evidence>
<dbReference type="Pfam" id="PF05193">
    <property type="entry name" value="Peptidase_M16_C"/>
    <property type="match status" value="1"/>
</dbReference>
<evidence type="ECO:0000313" key="5">
    <source>
        <dbReference type="EMBL" id="ATB28797.1"/>
    </source>
</evidence>
<feature type="signal peptide" evidence="2">
    <location>
        <begin position="1"/>
        <end position="21"/>
    </location>
</feature>
<gene>
    <name evidence="5" type="ORF">MEBOL_002246</name>
</gene>
<dbReference type="Proteomes" id="UP000217289">
    <property type="component" value="Chromosome"/>
</dbReference>
<comment type="similarity">
    <text evidence="1">Belongs to the peptidase M16 family.</text>
</comment>
<dbReference type="KEGG" id="mbd:MEBOL_002246"/>
<feature type="chain" id="PRO_5013123470" evidence="2">
    <location>
        <begin position="22"/>
        <end position="450"/>
    </location>
</feature>
<dbReference type="EMBL" id="CP022163">
    <property type="protein sequence ID" value="ATB28797.1"/>
    <property type="molecule type" value="Genomic_DNA"/>
</dbReference>
<feature type="domain" description="Peptidase M16 N-terminal" evidence="3">
    <location>
        <begin position="37"/>
        <end position="158"/>
    </location>
</feature>
<keyword evidence="2" id="KW-0732">Signal</keyword>
<dbReference type="Gene3D" id="3.30.830.10">
    <property type="entry name" value="Metalloenzyme, LuxS/M16 peptidase-like"/>
    <property type="match status" value="2"/>
</dbReference>
<dbReference type="OrthoDB" id="9811314at2"/>
<sequence length="450" mass="49450">MFPSPWPPGLLLLLLGASVSAAPALHVERLDNGLEVVVVERHDVPLVTVELAVRAGAQVEGPEDNGLSHLCEHLLALPDSSRELPWPPGVRYKAFTSVEVVDLHFTATPELLEGGLTVLRERLRSPGLSPEDVKRESAAVLKEMELVASRPDDALFRAKLGRLWWKHSSYKDQLGTRRAVSEATPERLQRLLGRYFVPNNSLLVISGDVGTGDALALVRRVFSGWKRQPEPFEAFPPVVHPPLPGREVVFVRRPVDKVSGGFDWHGPSAMGAGAELAPAARLLGALTSAGSSPFQRAVVGSGACVSARFGWYPQRNVGPLELSFEAAPERVDDCVRAVLAELGRWKTQGFSEEALGEGVRQLAIEQAYTRERPSSFARDISLGWSVADVPTYLSSLEDARRVRPEEMARLLDTYVLGQPHVFSVMVPEAEAWRRLDEAHFTRLLDEAVTR</sequence>
<dbReference type="PANTHER" id="PTHR11851">
    <property type="entry name" value="METALLOPROTEASE"/>
    <property type="match status" value="1"/>
</dbReference>
<evidence type="ECO:0000259" key="4">
    <source>
        <dbReference type="Pfam" id="PF05193"/>
    </source>
</evidence>